<dbReference type="AlphaFoldDB" id="G3SUW0"/>
<feature type="region of interest" description="Disordered" evidence="2">
    <location>
        <begin position="105"/>
        <end position="125"/>
    </location>
</feature>
<dbReference type="InterPro" id="IPR029329">
    <property type="entry name" value="DUF4472"/>
</dbReference>
<accession>G3SUW0</accession>
<reference evidence="4" key="2">
    <citation type="submission" date="2025-08" db="UniProtKB">
        <authorList>
            <consortium name="Ensembl"/>
        </authorList>
    </citation>
    <scope>IDENTIFICATION</scope>
    <source>
        <strain evidence="4">Isolate ISIS603380</strain>
    </source>
</reference>
<dbReference type="InterPro" id="IPR039873">
    <property type="entry name" value="CCDC78"/>
</dbReference>
<protein>
    <submittedName>
        <fullName evidence="4">Coiled-coil domain containing 78</fullName>
    </submittedName>
</protein>
<evidence type="ECO:0000313" key="4">
    <source>
        <dbReference type="Ensembl" id="ENSLAFP00000003978.3"/>
    </source>
</evidence>
<proteinExistence type="predicted"/>
<dbReference type="PANTHER" id="PTHR22106">
    <property type="entry name" value="COILED-COIL DOMAIN-CONTAINING PROTEIN 78"/>
    <property type="match status" value="1"/>
</dbReference>
<name>G3SUW0_LOXAF</name>
<dbReference type="HOGENOM" id="CLU_032909_0_0_1"/>
<dbReference type="GeneTree" id="ENSGT00390000013678"/>
<dbReference type="eggNOG" id="ENOG502R5JQ">
    <property type="taxonomic scope" value="Eukaryota"/>
</dbReference>
<dbReference type="OMA" id="WAGTSKK"/>
<dbReference type="Pfam" id="PF14739">
    <property type="entry name" value="DUF4472"/>
    <property type="match status" value="1"/>
</dbReference>
<evidence type="ECO:0000256" key="2">
    <source>
        <dbReference type="SAM" id="MobiDB-lite"/>
    </source>
</evidence>
<dbReference type="STRING" id="9785.ENSLAFP00000003978"/>
<dbReference type="PANTHER" id="PTHR22106:SF5">
    <property type="entry name" value="COILED-COIL DOMAIN-CONTAINING PROTEIN 78"/>
    <property type="match status" value="1"/>
</dbReference>
<dbReference type="Proteomes" id="UP000007646">
    <property type="component" value="Unassembled WGS sequence"/>
</dbReference>
<dbReference type="Ensembl" id="ENSLAFT00000004757.3">
    <property type="protein sequence ID" value="ENSLAFP00000003978.3"/>
    <property type="gene ID" value="ENSLAFG00000004757.3"/>
</dbReference>
<dbReference type="GO" id="GO:0005737">
    <property type="term" value="C:cytoplasm"/>
    <property type="evidence" value="ECO:0007669"/>
    <property type="project" value="TreeGrafter"/>
</dbReference>
<gene>
    <name evidence="4" type="primary">CCDC78</name>
</gene>
<dbReference type="InParanoid" id="G3SUW0"/>
<evidence type="ECO:0000259" key="3">
    <source>
        <dbReference type="Pfam" id="PF14739"/>
    </source>
</evidence>
<sequence length="421" mass="47530">MEKGAPAGVRPKPPPRAAENVLPWAEDLRLGAPGDTPAWAISVQPESLSDLELSEEQWLQISKELVDLQLTIHQLREQHEAQIFELKSEVLRLESRVLELELHREQGSWGQHQAPTRGHSNDQRLQQTQPKDFMPLKSRQQKLQNPQLGEAERALELQRAQQQVLEMRVEALGRQLQRAQEEARAAGQRVATQARVLSACQGQLHQAEAKNSQLQIQLKKLNEQYVIRLQHYAQDMADYANGTGQAPATAPLRAFLEATLEDIRAAHRSREKQLARAARTYHKRLADLSCRHKELLAIHRWAPPNIKAVLDAATWDLKRMPMYLAAELGPLWEEKAWGPETLLLFPQKGPSEASLGALEPQGLDAASWAQIHQKLQDFSRGTQSWNRSGHSCWSGPRQPRLSSLSYKSMWTSTWGGGSTQT</sequence>
<feature type="coiled-coil region" evidence="1">
    <location>
        <begin position="162"/>
        <end position="224"/>
    </location>
</feature>
<feature type="domain" description="DUF4472" evidence="3">
    <location>
        <begin position="54"/>
        <end position="144"/>
    </location>
</feature>
<dbReference type="FunCoup" id="G3SUW0">
    <property type="interactions" value="2"/>
</dbReference>
<evidence type="ECO:0000313" key="5">
    <source>
        <dbReference type="Proteomes" id="UP000007646"/>
    </source>
</evidence>
<keyword evidence="1" id="KW-0175">Coiled coil</keyword>
<reference evidence="4" key="3">
    <citation type="submission" date="2025-09" db="UniProtKB">
        <authorList>
            <consortium name="Ensembl"/>
        </authorList>
    </citation>
    <scope>IDENTIFICATION</scope>
    <source>
        <strain evidence="4">Isolate ISIS603380</strain>
    </source>
</reference>
<evidence type="ECO:0000256" key="1">
    <source>
        <dbReference type="SAM" id="Coils"/>
    </source>
</evidence>
<organism evidence="4 5">
    <name type="scientific">Loxodonta africana</name>
    <name type="common">African elephant</name>
    <dbReference type="NCBI Taxonomy" id="9785"/>
    <lineage>
        <taxon>Eukaryota</taxon>
        <taxon>Metazoa</taxon>
        <taxon>Chordata</taxon>
        <taxon>Craniata</taxon>
        <taxon>Vertebrata</taxon>
        <taxon>Euteleostomi</taxon>
        <taxon>Mammalia</taxon>
        <taxon>Eutheria</taxon>
        <taxon>Afrotheria</taxon>
        <taxon>Proboscidea</taxon>
        <taxon>Elephantidae</taxon>
        <taxon>Loxodonta</taxon>
    </lineage>
</organism>
<keyword evidence="5" id="KW-1185">Reference proteome</keyword>
<reference evidence="4 5" key="1">
    <citation type="submission" date="2009-06" db="EMBL/GenBank/DDBJ databases">
        <title>The Genome Sequence of Loxodonta africana (African elephant).</title>
        <authorList>
            <person name="Di Palma F."/>
            <person name="Heiman D."/>
            <person name="Young S."/>
            <person name="Johnson J."/>
            <person name="Lander E.S."/>
            <person name="Lindblad-Toh K."/>
        </authorList>
    </citation>
    <scope>NUCLEOTIDE SEQUENCE [LARGE SCALE GENOMIC DNA]</scope>
    <source>
        <strain evidence="4 5">Isolate ISIS603380</strain>
    </source>
</reference>